<name>A0A2P6S1R0_ROSCH</name>
<reference evidence="3 4" key="1">
    <citation type="journal article" date="2018" name="Nat. Genet.">
        <title>The Rosa genome provides new insights in the design of modern roses.</title>
        <authorList>
            <person name="Bendahmane M."/>
        </authorList>
    </citation>
    <scope>NUCLEOTIDE SEQUENCE [LARGE SCALE GENOMIC DNA]</scope>
    <source>
        <strain evidence="4">cv. Old Blush</strain>
    </source>
</reference>
<dbReference type="Proteomes" id="UP000238479">
    <property type="component" value="Chromosome 2"/>
</dbReference>
<evidence type="ECO:0000256" key="1">
    <source>
        <dbReference type="ARBA" id="ARBA00022860"/>
    </source>
</evidence>
<dbReference type="OrthoDB" id="779903at2759"/>
<evidence type="ECO:0000313" key="3">
    <source>
        <dbReference type="EMBL" id="PRQ52613.1"/>
    </source>
</evidence>
<evidence type="ECO:0000256" key="2">
    <source>
        <dbReference type="ARBA" id="ARBA00024341"/>
    </source>
</evidence>
<sequence length="397" mass="44864">MGIHGGLVRSVFSRNRSFKTHESNGRNNMTERRRWSSVRLRSYLCGDEFKSVVADKDSASVRSFEASVSQLNSVLVEVDSCSAESSEATVTQPLQEDLTDKKDMHVYNTMSEEQAAIIIQSAFRGFLTRCQNERIKSEVGKQELIVGSESPSMESLGTSVEVQTGNSVEVHSIQEENLAAQHRLTQQKARAQVLRLKEDWDDSTLSSNMSKMRMQNRMEATTRRERALAYAFSQQLRICSKKKHAKSDGTEQNMGWSWLERWMATRLPESSSSLVETPTSNIQQVEPIYSNQRVVMIRKRLFDGMGEEKESCGSNEVTVAFDNYSVTTEEENSSFNSVDQSRVKATKGVSRRKTTPSHECGKDYLKVSKKDCSREAEKDAIDKSKKTGSVKCKNYSF</sequence>
<keyword evidence="1" id="KW-0112">Calmodulin-binding</keyword>
<comment type="similarity">
    <text evidence="2">Belongs to the IQD family.</text>
</comment>
<dbReference type="PANTHER" id="PTHR32295:SF15">
    <property type="entry name" value="PROTEIN IQ-DOMAIN 33"/>
    <property type="match status" value="1"/>
</dbReference>
<protein>
    <submittedName>
        <fullName evidence="3">Putative IQ motif, EF-hand binding protein</fullName>
    </submittedName>
</protein>
<dbReference type="Gramene" id="PRQ52613">
    <property type="protein sequence ID" value="PRQ52613"/>
    <property type="gene ID" value="RchiOBHm_Chr2g0157401"/>
</dbReference>
<dbReference type="Pfam" id="PF00612">
    <property type="entry name" value="IQ"/>
    <property type="match status" value="1"/>
</dbReference>
<dbReference type="EMBL" id="PDCK01000040">
    <property type="protein sequence ID" value="PRQ52613.1"/>
    <property type="molecule type" value="Genomic_DNA"/>
</dbReference>
<dbReference type="InterPro" id="IPR000048">
    <property type="entry name" value="IQ_motif_EF-hand-BS"/>
</dbReference>
<dbReference type="AlphaFoldDB" id="A0A2P6S1R0"/>
<dbReference type="PANTHER" id="PTHR32295">
    <property type="entry name" value="IQ-DOMAIN 5-RELATED"/>
    <property type="match status" value="1"/>
</dbReference>
<dbReference type="Gene3D" id="1.20.5.190">
    <property type="match status" value="1"/>
</dbReference>
<dbReference type="OMA" id="ANMSWSW"/>
<dbReference type="PROSITE" id="PS50096">
    <property type="entry name" value="IQ"/>
    <property type="match status" value="1"/>
</dbReference>
<proteinExistence type="inferred from homology"/>
<accession>A0A2P6S1R0</accession>
<gene>
    <name evidence="3" type="ORF">RchiOBHm_Chr2g0157401</name>
</gene>
<dbReference type="STRING" id="74649.A0A2P6S1R0"/>
<evidence type="ECO:0000313" key="4">
    <source>
        <dbReference type="Proteomes" id="UP000238479"/>
    </source>
</evidence>
<keyword evidence="4" id="KW-1185">Reference proteome</keyword>
<organism evidence="3 4">
    <name type="scientific">Rosa chinensis</name>
    <name type="common">China rose</name>
    <dbReference type="NCBI Taxonomy" id="74649"/>
    <lineage>
        <taxon>Eukaryota</taxon>
        <taxon>Viridiplantae</taxon>
        <taxon>Streptophyta</taxon>
        <taxon>Embryophyta</taxon>
        <taxon>Tracheophyta</taxon>
        <taxon>Spermatophyta</taxon>
        <taxon>Magnoliopsida</taxon>
        <taxon>eudicotyledons</taxon>
        <taxon>Gunneridae</taxon>
        <taxon>Pentapetalae</taxon>
        <taxon>rosids</taxon>
        <taxon>fabids</taxon>
        <taxon>Rosales</taxon>
        <taxon>Rosaceae</taxon>
        <taxon>Rosoideae</taxon>
        <taxon>Rosoideae incertae sedis</taxon>
        <taxon>Rosa</taxon>
    </lineage>
</organism>
<dbReference type="GO" id="GO:0005516">
    <property type="term" value="F:calmodulin binding"/>
    <property type="evidence" value="ECO:0007669"/>
    <property type="project" value="UniProtKB-KW"/>
</dbReference>
<comment type="caution">
    <text evidence="3">The sequence shown here is derived from an EMBL/GenBank/DDBJ whole genome shotgun (WGS) entry which is preliminary data.</text>
</comment>